<dbReference type="EMBL" id="CP038266">
    <property type="protein sequence ID" value="QBR88939.1"/>
    <property type="molecule type" value="Genomic_DNA"/>
</dbReference>
<proteinExistence type="predicted"/>
<organism evidence="3 4">
    <name type="scientific">Microbacterium wangchenii</name>
    <dbReference type="NCBI Taxonomy" id="2541726"/>
    <lineage>
        <taxon>Bacteria</taxon>
        <taxon>Bacillati</taxon>
        <taxon>Actinomycetota</taxon>
        <taxon>Actinomycetes</taxon>
        <taxon>Micrococcales</taxon>
        <taxon>Microbacteriaceae</taxon>
        <taxon>Microbacterium</taxon>
    </lineage>
</organism>
<sequence length="362" mass="36268">MSTPDQPESTPLTRRRLREIRATGATPIITPADAEVDADARESSAPEPVAPAAPTPLPRAAAPAPVPPAPLPDAAVDLGVSPLTRRQARTQERIRTASVPVIQVDAIPLQAATVVPPATQPATAPDPADEDDRPEEAEAAAAPVSAVATAAVTDDEPAQDLAEPEPEPEPAAASEVQTAVESDDAVESDEEDAPVSSVVNPALGSGLLAGDQPAVSIPPSFDQLIARSGSGSGSTSTPNALILSQTPTATPLAPISSTGEVLITGSFDLPAGLGSNGHAHGTTDGKDVDATLIDGELPASSSPTPIAASAAISTARHSGEEIIRPPAPEKGNKLMLALVVTAGVLALALVGVLILAVTTGVF</sequence>
<protein>
    <submittedName>
        <fullName evidence="3">Uncharacterized protein</fullName>
    </submittedName>
</protein>
<reference evidence="3 4" key="1">
    <citation type="submission" date="2019-03" db="EMBL/GenBank/DDBJ databases">
        <authorList>
            <person name="Dong K."/>
        </authorList>
    </citation>
    <scope>NUCLEOTIDE SEQUENCE [LARGE SCALE GENOMIC DNA]</scope>
    <source>
        <strain evidence="4">dk512</strain>
    </source>
</reference>
<keyword evidence="2" id="KW-0472">Membrane</keyword>
<gene>
    <name evidence="3" type="ORF">E4K62_09720</name>
</gene>
<evidence type="ECO:0000313" key="3">
    <source>
        <dbReference type="EMBL" id="QBR88939.1"/>
    </source>
</evidence>
<dbReference type="Proteomes" id="UP000295748">
    <property type="component" value="Chromosome"/>
</dbReference>
<evidence type="ECO:0000256" key="2">
    <source>
        <dbReference type="SAM" id="Phobius"/>
    </source>
</evidence>
<feature type="compositionally biased region" description="Acidic residues" evidence="1">
    <location>
        <begin position="153"/>
        <end position="168"/>
    </location>
</feature>
<feature type="transmembrane region" description="Helical" evidence="2">
    <location>
        <begin position="334"/>
        <end position="357"/>
    </location>
</feature>
<evidence type="ECO:0000313" key="4">
    <source>
        <dbReference type="Proteomes" id="UP000295748"/>
    </source>
</evidence>
<evidence type="ECO:0000256" key="1">
    <source>
        <dbReference type="SAM" id="MobiDB-lite"/>
    </source>
</evidence>
<feature type="region of interest" description="Disordered" evidence="1">
    <location>
        <begin position="112"/>
        <end position="199"/>
    </location>
</feature>
<feature type="region of interest" description="Disordered" evidence="1">
    <location>
        <begin position="1"/>
        <end position="70"/>
    </location>
</feature>
<feature type="compositionally biased region" description="Polar residues" evidence="1">
    <location>
        <begin position="1"/>
        <end position="12"/>
    </location>
</feature>
<keyword evidence="2" id="KW-0812">Transmembrane</keyword>
<feature type="compositionally biased region" description="Acidic residues" evidence="1">
    <location>
        <begin position="127"/>
        <end position="138"/>
    </location>
</feature>
<name>A0ABX5SVT4_9MICO</name>
<feature type="compositionally biased region" description="Low complexity" evidence="1">
    <location>
        <begin position="139"/>
        <end position="152"/>
    </location>
</feature>
<feature type="compositionally biased region" description="Pro residues" evidence="1">
    <location>
        <begin position="48"/>
        <end position="57"/>
    </location>
</feature>
<accession>A0ABX5SVT4</accession>
<feature type="compositionally biased region" description="Acidic residues" evidence="1">
    <location>
        <begin position="181"/>
        <end position="193"/>
    </location>
</feature>
<keyword evidence="4" id="KW-1185">Reference proteome</keyword>
<keyword evidence="2" id="KW-1133">Transmembrane helix</keyword>
<feature type="compositionally biased region" description="Low complexity" evidence="1">
    <location>
        <begin position="112"/>
        <end position="126"/>
    </location>
</feature>
<dbReference type="RefSeq" id="WP_135066821.1">
    <property type="nucleotide sequence ID" value="NZ_CP038266.1"/>
</dbReference>